<sequence>MNKMNKFKLSAVVLLLGFGMTSMANAEQQFPVNSFQLLGDIQGLTDNEQISLAEILAHYQGHQTLTSLKKAQKALQAKLDTFNKGKYEVVLPEQRVKNGNVLFQLTYNTPVTSQVFYKGSEGYDEKNIAQSLPSLKQGKYFEDGRQWFDRREFAMTKENPLKITRMHYELASQNKASNLTVSGFSPYGKTRNFISVDNYGLREFNYARITLGHMNANLTGNDDVLTINALTNFKAPSKSSALGIGYSRPFYDNHQIINIQAGVSRLDSSDTDGLASVINRKLSRGKTAFVGLNWSYFLPQFDWGIEDQFKLNAGYSYRYYDQKSGINNLSNTSKHFSLGGINLGISGEVKLNAASTVSVEFTDYYYAYNLPGSKHSRRLGENYHSSYNLLVSRLGYNQDFADGWNFNSQLSGQYSRQDLNSLDHFVVSGIYGVRGFKYSGVNAERGLVWRNELTMPKYTQYHISPYAFYDLGQYRYNKENAKIYDGNTHTVSSAGLGVKAELVKNLNMDFFVARRLVNSYKDSLNGNKAFESDKTTFWGKVTYSF</sequence>
<evidence type="ECO:0000256" key="1">
    <source>
        <dbReference type="SAM" id="SignalP"/>
    </source>
</evidence>
<comment type="caution">
    <text evidence="3">The sequence shown here is derived from an EMBL/GenBank/DDBJ whole genome shotgun (WGS) entry which is preliminary data.</text>
</comment>
<dbReference type="RefSeq" id="WP_105891933.1">
    <property type="nucleotide sequence ID" value="NZ_CP135837.1"/>
</dbReference>
<feature type="domain" description="Haemolysin activator HlyB C-terminal" evidence="2">
    <location>
        <begin position="191"/>
        <end position="499"/>
    </location>
</feature>
<dbReference type="Gene3D" id="2.40.160.50">
    <property type="entry name" value="membrane protein fhac: a member of the omp85/tpsb transporter family"/>
    <property type="match status" value="1"/>
</dbReference>
<gene>
    <name evidence="3" type="primary">hxuB_1</name>
    <name evidence="3" type="ORF">BV102_00741</name>
</gene>
<dbReference type="Proteomes" id="UP000238532">
    <property type="component" value="Unassembled WGS sequence"/>
</dbReference>
<dbReference type="Pfam" id="PF03865">
    <property type="entry name" value="ShlB"/>
    <property type="match status" value="1"/>
</dbReference>
<organism evidence="3 4">
    <name type="scientific">Haemophilus influenzae</name>
    <dbReference type="NCBI Taxonomy" id="727"/>
    <lineage>
        <taxon>Bacteria</taxon>
        <taxon>Pseudomonadati</taxon>
        <taxon>Pseudomonadota</taxon>
        <taxon>Gammaproteobacteria</taxon>
        <taxon>Pasteurellales</taxon>
        <taxon>Pasteurellaceae</taxon>
        <taxon>Haemophilus</taxon>
    </lineage>
</organism>
<dbReference type="AlphaFoldDB" id="A0A2S9RQ62"/>
<feature type="signal peptide" evidence="1">
    <location>
        <begin position="1"/>
        <end position="26"/>
    </location>
</feature>
<keyword evidence="1" id="KW-0732">Signal</keyword>
<evidence type="ECO:0000313" key="3">
    <source>
        <dbReference type="EMBL" id="PRJ61703.1"/>
    </source>
</evidence>
<name>A0A2S9RQ62_HAEIF</name>
<dbReference type="GO" id="GO:0008320">
    <property type="term" value="F:protein transmembrane transporter activity"/>
    <property type="evidence" value="ECO:0007669"/>
    <property type="project" value="TreeGrafter"/>
</dbReference>
<reference evidence="3 4" key="1">
    <citation type="submission" date="2017-04" db="EMBL/GenBank/DDBJ databases">
        <title>Haemophilus influenzae in COPD genome sequencing project.</title>
        <authorList>
            <person name="Murphy T.F."/>
            <person name="Kong Y."/>
            <person name="Nadendla S."/>
            <person name="Tettelin H."/>
            <person name="Pettigrew M."/>
        </authorList>
    </citation>
    <scope>NUCLEOTIDE SEQUENCE [LARGE SCALE GENOMIC DNA]</scope>
    <source>
        <strain evidence="3 4">56P127H1</strain>
    </source>
</reference>
<dbReference type="InterPro" id="IPR051544">
    <property type="entry name" value="TPS_OM_transporter"/>
</dbReference>
<accession>A0A2S9RQ62</accession>
<feature type="chain" id="PRO_5015432212" evidence="1">
    <location>
        <begin position="27"/>
        <end position="545"/>
    </location>
</feature>
<dbReference type="EMBL" id="NEBY01000195">
    <property type="protein sequence ID" value="PRJ61703.1"/>
    <property type="molecule type" value="Genomic_DNA"/>
</dbReference>
<dbReference type="PANTHER" id="PTHR34597">
    <property type="entry name" value="SLR1661 PROTEIN"/>
    <property type="match status" value="1"/>
</dbReference>
<proteinExistence type="predicted"/>
<evidence type="ECO:0000259" key="2">
    <source>
        <dbReference type="Pfam" id="PF03865"/>
    </source>
</evidence>
<protein>
    <submittedName>
        <fullName evidence="3">Heme/hemopexin transporter protein HuxB</fullName>
    </submittedName>
</protein>
<dbReference type="InterPro" id="IPR005565">
    <property type="entry name" value="Hemolysn_activator_HlyB_C"/>
</dbReference>
<dbReference type="PANTHER" id="PTHR34597:SF3">
    <property type="entry name" value="OUTER MEMBRANE TRANSPORTER CDIB"/>
    <property type="match status" value="1"/>
</dbReference>
<dbReference type="GO" id="GO:0098046">
    <property type="term" value="C:type V protein secretion system complex"/>
    <property type="evidence" value="ECO:0007669"/>
    <property type="project" value="TreeGrafter"/>
</dbReference>
<dbReference type="GO" id="GO:0046819">
    <property type="term" value="P:protein secretion by the type V secretion system"/>
    <property type="evidence" value="ECO:0007669"/>
    <property type="project" value="TreeGrafter"/>
</dbReference>
<evidence type="ECO:0000313" key="4">
    <source>
        <dbReference type="Proteomes" id="UP000238532"/>
    </source>
</evidence>